<dbReference type="Proteomes" id="UP001589753">
    <property type="component" value="Unassembled WGS sequence"/>
</dbReference>
<sequence>MTRTAQDGLVRWFSVDRSTTTRAVGEVRPLPAERGRTVGPGVRLRTPAEVVDRPGAGGKTGIVDGTGTRVRRPGAGREDRDGFVSCTSERNAVRTTVVTDGDGRVLFRGPTGPGSCADITHAPPAGAGRAPGRRPRGGIPAAAGHRGLASARRMGTQNRAEAFDAPPPTVPGLVSR</sequence>
<evidence type="ECO:0000256" key="1">
    <source>
        <dbReference type="SAM" id="MobiDB-lite"/>
    </source>
</evidence>
<comment type="caution">
    <text evidence="2">The sequence shown here is derived from an EMBL/GenBank/DDBJ whole genome shotgun (WGS) entry which is preliminary data.</text>
</comment>
<organism evidence="2 3">
    <name type="scientific">Streptomyces heliomycini</name>
    <dbReference type="NCBI Taxonomy" id="284032"/>
    <lineage>
        <taxon>Bacteria</taxon>
        <taxon>Bacillati</taxon>
        <taxon>Actinomycetota</taxon>
        <taxon>Actinomycetes</taxon>
        <taxon>Kitasatosporales</taxon>
        <taxon>Streptomycetaceae</taxon>
        <taxon>Streptomyces</taxon>
    </lineage>
</organism>
<evidence type="ECO:0000313" key="2">
    <source>
        <dbReference type="EMBL" id="MFB9348758.1"/>
    </source>
</evidence>
<feature type="region of interest" description="Disordered" evidence="1">
    <location>
        <begin position="114"/>
        <end position="176"/>
    </location>
</feature>
<dbReference type="RefSeq" id="WP_380955870.1">
    <property type="nucleotide sequence ID" value="NZ_JBHMDI010000033.1"/>
</dbReference>
<gene>
    <name evidence="2" type="ORF">ACFFUA_15020</name>
</gene>
<feature type="compositionally biased region" description="Low complexity" evidence="1">
    <location>
        <begin position="137"/>
        <end position="147"/>
    </location>
</feature>
<dbReference type="EMBL" id="JBHMDI010000033">
    <property type="protein sequence ID" value="MFB9348758.1"/>
    <property type="molecule type" value="Genomic_DNA"/>
</dbReference>
<proteinExistence type="predicted"/>
<keyword evidence="3" id="KW-1185">Reference proteome</keyword>
<evidence type="ECO:0008006" key="4">
    <source>
        <dbReference type="Google" id="ProtNLM"/>
    </source>
</evidence>
<reference evidence="2 3" key="1">
    <citation type="submission" date="2024-09" db="EMBL/GenBank/DDBJ databases">
        <authorList>
            <person name="Sun Q."/>
            <person name="Mori K."/>
        </authorList>
    </citation>
    <scope>NUCLEOTIDE SEQUENCE [LARGE SCALE GENOMIC DNA]</scope>
    <source>
        <strain evidence="2 3">JCM 9767</strain>
    </source>
</reference>
<name>A0ABV5L9D5_9ACTN</name>
<accession>A0ABV5L9D5</accession>
<evidence type="ECO:0000313" key="3">
    <source>
        <dbReference type="Proteomes" id="UP001589753"/>
    </source>
</evidence>
<protein>
    <recommendedName>
        <fullName evidence="4">Transposase</fullName>
    </recommendedName>
</protein>